<evidence type="ECO:0000313" key="1">
    <source>
        <dbReference type="EMBL" id="PZR33221.1"/>
    </source>
</evidence>
<protein>
    <submittedName>
        <fullName evidence="1">Uncharacterized protein</fullName>
    </submittedName>
</protein>
<reference evidence="1 2" key="1">
    <citation type="submission" date="2017-08" db="EMBL/GenBank/DDBJ databases">
        <title>Infants hospitalized years apart are colonized by the same room-sourced microbial strains.</title>
        <authorList>
            <person name="Brooks B."/>
            <person name="Olm M.R."/>
            <person name="Firek B.A."/>
            <person name="Baker R."/>
            <person name="Thomas B.C."/>
            <person name="Morowitz M.J."/>
            <person name="Banfield J.F."/>
        </authorList>
    </citation>
    <scope>NUCLEOTIDE SEQUENCE [LARGE SCALE GENOMIC DNA]</scope>
    <source>
        <strain evidence="1">S2_003_000_R2_4</strain>
    </source>
</reference>
<evidence type="ECO:0000313" key="2">
    <source>
        <dbReference type="Proteomes" id="UP000249393"/>
    </source>
</evidence>
<sequence>MTATALALALALSQSAPPVDIVVGDIGSRAFVLKTVGFEHSAEGGHTLRGWLCRRAPGMPLRRLAVIAEDGGGHVIWRSVVAPPGFAPGRTHECRVLRIDVPAEVGSQTKLWRLEKP</sequence>
<name>A0A2W5X8C5_9CAUL</name>
<dbReference type="Proteomes" id="UP000249393">
    <property type="component" value="Unassembled WGS sequence"/>
</dbReference>
<comment type="caution">
    <text evidence="1">The sequence shown here is derived from an EMBL/GenBank/DDBJ whole genome shotgun (WGS) entry which is preliminary data.</text>
</comment>
<organism evidence="1 2">
    <name type="scientific">Caulobacter segnis</name>
    <dbReference type="NCBI Taxonomy" id="88688"/>
    <lineage>
        <taxon>Bacteria</taxon>
        <taxon>Pseudomonadati</taxon>
        <taxon>Pseudomonadota</taxon>
        <taxon>Alphaproteobacteria</taxon>
        <taxon>Caulobacterales</taxon>
        <taxon>Caulobacteraceae</taxon>
        <taxon>Caulobacter</taxon>
    </lineage>
</organism>
<accession>A0A2W5X8C5</accession>
<gene>
    <name evidence="1" type="ORF">DI526_14085</name>
</gene>
<dbReference type="EMBL" id="QFQZ01000045">
    <property type="protein sequence ID" value="PZR33221.1"/>
    <property type="molecule type" value="Genomic_DNA"/>
</dbReference>
<proteinExistence type="predicted"/>
<dbReference type="RefSeq" id="WP_304279141.1">
    <property type="nucleotide sequence ID" value="NZ_QFQZ01000045.1"/>
</dbReference>
<dbReference type="AlphaFoldDB" id="A0A2W5X8C5"/>